<dbReference type="Pfam" id="PF02607">
    <property type="entry name" value="B12-binding_2"/>
    <property type="match status" value="1"/>
</dbReference>
<dbReference type="InterPro" id="IPR036594">
    <property type="entry name" value="Meth_synthase_dom"/>
</dbReference>
<dbReference type="STRING" id="1219032.GCA_001515545_00631"/>
<feature type="domain" description="B12-binding" evidence="5">
    <location>
        <begin position="202"/>
        <end position="327"/>
    </location>
</feature>
<dbReference type="SUPFAM" id="SSF46955">
    <property type="entry name" value="Putative DNA-binding domain"/>
    <property type="match status" value="1"/>
</dbReference>
<dbReference type="SMART" id="SM00422">
    <property type="entry name" value="HTH_MERR"/>
    <property type="match status" value="1"/>
</dbReference>
<organism evidence="6 7">
    <name type="scientific">Comamonas terrigena</name>
    <dbReference type="NCBI Taxonomy" id="32013"/>
    <lineage>
        <taxon>Bacteria</taxon>
        <taxon>Pseudomonadati</taxon>
        <taxon>Pseudomonadota</taxon>
        <taxon>Betaproteobacteria</taxon>
        <taxon>Burkholderiales</taxon>
        <taxon>Comamonadaceae</taxon>
        <taxon>Comamonas</taxon>
    </lineage>
</organism>
<dbReference type="Gene3D" id="1.10.1660.10">
    <property type="match status" value="1"/>
</dbReference>
<dbReference type="InterPro" id="IPR006158">
    <property type="entry name" value="Cobalamin-bd"/>
</dbReference>
<reference evidence="7" key="1">
    <citation type="submission" date="2017-09" db="EMBL/GenBank/DDBJ databases">
        <title>FDA dAtabase for Regulatory Grade micrObial Sequences (FDA-ARGOS): Supporting development and validation of Infectious Disease Dx tests.</title>
        <authorList>
            <person name="Minogue T."/>
            <person name="Wolcott M."/>
            <person name="Wasieloski L."/>
            <person name="Aguilar W."/>
            <person name="Moore D."/>
            <person name="Tallon L."/>
            <person name="Sadzewicz L."/>
            <person name="Ott S."/>
            <person name="Zhao X."/>
            <person name="Nagaraj S."/>
            <person name="Vavikolanu K."/>
            <person name="Aluvathingal J."/>
            <person name="Nadendla S."/>
            <person name="Sichtig H."/>
        </authorList>
    </citation>
    <scope>NUCLEOTIDE SEQUENCE [LARGE SCALE GENOMIC DNA]</scope>
    <source>
        <strain evidence="7">FDAARGOS_394</strain>
    </source>
</reference>
<dbReference type="EMBL" id="PDEA01000001">
    <property type="protein sequence ID" value="PEH89959.1"/>
    <property type="molecule type" value="Genomic_DNA"/>
</dbReference>
<keyword evidence="3" id="KW-0804">Transcription</keyword>
<dbReference type="InterPro" id="IPR036724">
    <property type="entry name" value="Cobalamin-bd_sf"/>
</dbReference>
<name>A0A2A7UX74_COMTR</name>
<accession>A0A2A7UX74</accession>
<comment type="caution">
    <text evidence="6">The sequence shown here is derived from an EMBL/GenBank/DDBJ whole genome shotgun (WGS) entry which is preliminary data.</text>
</comment>
<dbReference type="GO" id="GO:0031419">
    <property type="term" value="F:cobalamin binding"/>
    <property type="evidence" value="ECO:0007669"/>
    <property type="project" value="InterPro"/>
</dbReference>
<dbReference type="SUPFAM" id="SSF52242">
    <property type="entry name" value="Cobalamin (vitamin B12)-binding domain"/>
    <property type="match status" value="1"/>
</dbReference>
<keyword evidence="1" id="KW-0805">Transcription regulation</keyword>
<sequence>MSISAPSDCSPSVQDGASMLHIAAVERETGIAKDTLRVWEKRYGFPQPLRDTKGDRVYAASQVARLRQIRQLLDAGMRPGKVVGLGAEALARLLAETSVNDLSDLSRTKNAVAPPAQSVSDFLDLIAGHSPQALRHALAHAQLRMGVAPFVTELLAPLNQAVGEAWVQGRFKVFEEHFYTEVIGSLLRETIASLAPLASARRPKVLLTTLPPEQHGLGLLMVEALLTLEGCCCVSLGTQTPLEDLAHAAHAHHVDLIALSFSSVHPESLVLDNLQALRNQLPQPLGLWVGGACPALYRHPIAGVVPVGLLTNIPGAVARWRRRETETHNTRTTRT</sequence>
<proteinExistence type="predicted"/>
<evidence type="ECO:0000259" key="5">
    <source>
        <dbReference type="PROSITE" id="PS51332"/>
    </source>
</evidence>
<dbReference type="Gene3D" id="3.40.50.280">
    <property type="entry name" value="Cobalamin-binding domain"/>
    <property type="match status" value="1"/>
</dbReference>
<keyword evidence="7" id="KW-1185">Reference proteome</keyword>
<dbReference type="GO" id="GO:0003677">
    <property type="term" value="F:DNA binding"/>
    <property type="evidence" value="ECO:0007669"/>
    <property type="project" value="UniProtKB-KW"/>
</dbReference>
<dbReference type="InterPro" id="IPR003759">
    <property type="entry name" value="Cbl-bd_cap"/>
</dbReference>
<dbReference type="GO" id="GO:0046872">
    <property type="term" value="F:metal ion binding"/>
    <property type="evidence" value="ECO:0007669"/>
    <property type="project" value="InterPro"/>
</dbReference>
<dbReference type="AlphaFoldDB" id="A0A2A7UX74"/>
<dbReference type="OrthoDB" id="9800334at2"/>
<evidence type="ECO:0000256" key="3">
    <source>
        <dbReference type="ARBA" id="ARBA00023163"/>
    </source>
</evidence>
<dbReference type="PANTHER" id="PTHR30204">
    <property type="entry name" value="REDOX-CYCLING DRUG-SENSING TRANSCRIPTIONAL ACTIVATOR SOXR"/>
    <property type="match status" value="1"/>
</dbReference>
<protein>
    <submittedName>
        <fullName evidence="6">Cobalamin-binding protein</fullName>
    </submittedName>
</protein>
<dbReference type="Pfam" id="PF13411">
    <property type="entry name" value="MerR_1"/>
    <property type="match status" value="1"/>
</dbReference>
<feature type="domain" description="HTH merR-type" evidence="4">
    <location>
        <begin position="19"/>
        <end position="77"/>
    </location>
</feature>
<evidence type="ECO:0000313" key="7">
    <source>
        <dbReference type="Proteomes" id="UP000220246"/>
    </source>
</evidence>
<evidence type="ECO:0000256" key="2">
    <source>
        <dbReference type="ARBA" id="ARBA00023125"/>
    </source>
</evidence>
<dbReference type="PANTHER" id="PTHR30204:SF67">
    <property type="entry name" value="HTH-TYPE TRANSCRIPTIONAL REGULATOR MLRA-RELATED"/>
    <property type="match status" value="1"/>
</dbReference>
<dbReference type="PROSITE" id="PS51332">
    <property type="entry name" value="B12_BINDING"/>
    <property type="match status" value="1"/>
</dbReference>
<dbReference type="Gene3D" id="1.10.1240.10">
    <property type="entry name" value="Methionine synthase domain"/>
    <property type="match status" value="1"/>
</dbReference>
<evidence type="ECO:0000259" key="4">
    <source>
        <dbReference type="PROSITE" id="PS50937"/>
    </source>
</evidence>
<dbReference type="InterPro" id="IPR047057">
    <property type="entry name" value="MerR_fam"/>
</dbReference>
<dbReference type="InterPro" id="IPR000551">
    <property type="entry name" value="MerR-type_HTH_dom"/>
</dbReference>
<dbReference type="Proteomes" id="UP000220246">
    <property type="component" value="Unassembled WGS sequence"/>
</dbReference>
<dbReference type="PROSITE" id="PS50937">
    <property type="entry name" value="HTH_MERR_2"/>
    <property type="match status" value="1"/>
</dbReference>
<gene>
    <name evidence="6" type="ORF">CRM82_16380</name>
</gene>
<keyword evidence="2" id="KW-0238">DNA-binding</keyword>
<evidence type="ECO:0000313" key="6">
    <source>
        <dbReference type="EMBL" id="PEH89959.1"/>
    </source>
</evidence>
<evidence type="ECO:0000256" key="1">
    <source>
        <dbReference type="ARBA" id="ARBA00023015"/>
    </source>
</evidence>
<dbReference type="InterPro" id="IPR009061">
    <property type="entry name" value="DNA-bd_dom_put_sf"/>
</dbReference>
<dbReference type="CDD" id="cd01104">
    <property type="entry name" value="HTH_MlrA-CarA"/>
    <property type="match status" value="1"/>
</dbReference>
<dbReference type="GO" id="GO:0003700">
    <property type="term" value="F:DNA-binding transcription factor activity"/>
    <property type="evidence" value="ECO:0007669"/>
    <property type="project" value="InterPro"/>
</dbReference>